<evidence type="ECO:0000256" key="9">
    <source>
        <dbReference type="ARBA" id="ARBA00023012"/>
    </source>
</evidence>
<evidence type="ECO:0000256" key="2">
    <source>
        <dbReference type="ARBA" id="ARBA00004370"/>
    </source>
</evidence>
<name>A0A6H1WTK0_9BACT</name>
<keyword evidence="5" id="KW-0808">Transferase</keyword>
<dbReference type="Pfam" id="PF02518">
    <property type="entry name" value="HATPase_c"/>
    <property type="match status" value="1"/>
</dbReference>
<evidence type="ECO:0000256" key="1">
    <source>
        <dbReference type="ARBA" id="ARBA00000085"/>
    </source>
</evidence>
<protein>
    <recommendedName>
        <fullName evidence="3">histidine kinase</fullName>
        <ecNumber evidence="3">2.7.13.3</ecNumber>
    </recommendedName>
</protein>
<dbReference type="PROSITE" id="PS50885">
    <property type="entry name" value="HAMP"/>
    <property type="match status" value="1"/>
</dbReference>
<organism evidence="13 14">
    <name type="scientific">Thermosulfurimonas marina</name>
    <dbReference type="NCBI Taxonomy" id="2047767"/>
    <lineage>
        <taxon>Bacteria</taxon>
        <taxon>Pseudomonadati</taxon>
        <taxon>Thermodesulfobacteriota</taxon>
        <taxon>Thermodesulfobacteria</taxon>
        <taxon>Thermodesulfobacteriales</taxon>
        <taxon>Thermodesulfobacteriaceae</taxon>
        <taxon>Thermosulfurimonas</taxon>
    </lineage>
</organism>
<dbReference type="SMART" id="SM00388">
    <property type="entry name" value="HisKA"/>
    <property type="match status" value="1"/>
</dbReference>
<dbReference type="SUPFAM" id="SSF55874">
    <property type="entry name" value="ATPase domain of HSP90 chaperone/DNA topoisomerase II/histidine kinase"/>
    <property type="match status" value="1"/>
</dbReference>
<evidence type="ECO:0000256" key="10">
    <source>
        <dbReference type="SAM" id="Phobius"/>
    </source>
</evidence>
<keyword evidence="7" id="KW-0418">Kinase</keyword>
<dbReference type="Proteomes" id="UP000501253">
    <property type="component" value="Chromosome"/>
</dbReference>
<dbReference type="InterPro" id="IPR003661">
    <property type="entry name" value="HisK_dim/P_dom"/>
</dbReference>
<dbReference type="GO" id="GO:0016020">
    <property type="term" value="C:membrane"/>
    <property type="evidence" value="ECO:0007669"/>
    <property type="project" value="UniProtKB-SubCell"/>
</dbReference>
<dbReference type="RefSeq" id="WP_168719888.1">
    <property type="nucleotide sequence ID" value="NZ_CP042909.1"/>
</dbReference>
<dbReference type="InterPro" id="IPR036890">
    <property type="entry name" value="HATPase_C_sf"/>
</dbReference>
<sequence>MPLLRFLRSAAFQISATLTLIIALTTLAVSYLILSREKAFFQREILARLHFQAQALAREATEPLLYEDLYRLYALLKNAVQSEPDLVGAELFSESSGIQIRFPREFRSDPHLVVIREEIVSSDIGRLGEIRLYLRPGAVGQKMRDTEKRLLILVLVIMVNGTLAALWMARRVVRPVLILSRAAQRIGQGGFGETVQVKAVGEIQELVKNFNQMSLQIRDLVEEIRRTHERMARSEMLAALGQFAAGVAHEIKNPLTSISLLVKLARLGKATPEDFEVLEKEIQRIDRIVKNFLDFARSGKEKLRFQRVDPEEILGEVTELIRPQAKKQKVTLVTHFEGLAPLETSPEALKQILLNLVLNALEAMPEGGELHLAATLQDGHLRLAVRDTGPGIPEEVRQRIFEPFFTTKPEGTGLGLAITYNLVQNLGGEIEIRSREGEGTEVEISLPIKNPEGPRG</sequence>
<dbReference type="SMART" id="SM00304">
    <property type="entry name" value="HAMP"/>
    <property type="match status" value="1"/>
</dbReference>
<dbReference type="PANTHER" id="PTHR43065:SF10">
    <property type="entry name" value="PEROXIDE STRESS-ACTIVATED HISTIDINE KINASE MAK3"/>
    <property type="match status" value="1"/>
</dbReference>
<evidence type="ECO:0000259" key="11">
    <source>
        <dbReference type="PROSITE" id="PS50109"/>
    </source>
</evidence>
<dbReference type="KEGG" id="tmai:FVE67_06890"/>
<dbReference type="SMART" id="SM00387">
    <property type="entry name" value="HATPase_c"/>
    <property type="match status" value="1"/>
</dbReference>
<dbReference type="EMBL" id="CP042909">
    <property type="protein sequence ID" value="QJA06537.1"/>
    <property type="molecule type" value="Genomic_DNA"/>
</dbReference>
<gene>
    <name evidence="13" type="ORF">FVE67_06890</name>
</gene>
<keyword evidence="10" id="KW-1133">Transmembrane helix</keyword>
<feature type="domain" description="HAMP" evidence="12">
    <location>
        <begin position="170"/>
        <end position="222"/>
    </location>
</feature>
<keyword evidence="4" id="KW-0597">Phosphoprotein</keyword>
<comment type="catalytic activity">
    <reaction evidence="1">
        <text>ATP + protein L-histidine = ADP + protein N-phospho-L-histidine.</text>
        <dbReference type="EC" id="2.7.13.3"/>
    </reaction>
</comment>
<keyword evidence="9" id="KW-0902">Two-component regulatory system</keyword>
<feature type="transmembrane region" description="Helical" evidence="10">
    <location>
        <begin position="12"/>
        <end position="34"/>
    </location>
</feature>
<dbReference type="GO" id="GO:0000155">
    <property type="term" value="F:phosphorelay sensor kinase activity"/>
    <property type="evidence" value="ECO:0007669"/>
    <property type="project" value="InterPro"/>
</dbReference>
<keyword evidence="10" id="KW-0472">Membrane</keyword>
<evidence type="ECO:0000256" key="8">
    <source>
        <dbReference type="ARBA" id="ARBA00022840"/>
    </source>
</evidence>
<dbReference type="CDD" id="cd00082">
    <property type="entry name" value="HisKA"/>
    <property type="match status" value="1"/>
</dbReference>
<dbReference type="Gene3D" id="1.10.287.130">
    <property type="match status" value="1"/>
</dbReference>
<dbReference type="PROSITE" id="PS50109">
    <property type="entry name" value="HIS_KIN"/>
    <property type="match status" value="1"/>
</dbReference>
<evidence type="ECO:0000256" key="4">
    <source>
        <dbReference type="ARBA" id="ARBA00022553"/>
    </source>
</evidence>
<keyword evidence="6" id="KW-0547">Nucleotide-binding</keyword>
<dbReference type="SUPFAM" id="SSF47384">
    <property type="entry name" value="Homodimeric domain of signal transducing histidine kinase"/>
    <property type="match status" value="1"/>
</dbReference>
<reference evidence="13 14" key="1">
    <citation type="submission" date="2019-08" db="EMBL/GenBank/DDBJ databases">
        <title>Complete genome sequence of Thermosulfurimonas marina SU872T, an anaerobic thermophilic chemolithoautotrophic bacterium isolated from a shallow marine hydrothermal vent.</title>
        <authorList>
            <person name="Allioux M."/>
            <person name="Jebbar M."/>
            <person name="Slobodkina G."/>
            <person name="Slobodkin A."/>
            <person name="Moalic Y."/>
            <person name="Frolova A."/>
            <person name="Shao Z."/>
            <person name="Alain K."/>
        </authorList>
    </citation>
    <scope>NUCLEOTIDE SEQUENCE [LARGE SCALE GENOMIC DNA]</scope>
    <source>
        <strain evidence="13 14">SU872</strain>
    </source>
</reference>
<comment type="subcellular location">
    <subcellularLocation>
        <location evidence="2">Membrane</location>
    </subcellularLocation>
</comment>
<dbReference type="CDD" id="cd06225">
    <property type="entry name" value="HAMP"/>
    <property type="match status" value="1"/>
</dbReference>
<proteinExistence type="predicted"/>
<dbReference type="GO" id="GO:0005524">
    <property type="term" value="F:ATP binding"/>
    <property type="evidence" value="ECO:0007669"/>
    <property type="project" value="UniProtKB-KW"/>
</dbReference>
<dbReference type="InterPro" id="IPR003660">
    <property type="entry name" value="HAMP_dom"/>
</dbReference>
<dbReference type="Gene3D" id="6.10.340.10">
    <property type="match status" value="1"/>
</dbReference>
<dbReference type="Pfam" id="PF00672">
    <property type="entry name" value="HAMP"/>
    <property type="match status" value="1"/>
</dbReference>
<evidence type="ECO:0000256" key="6">
    <source>
        <dbReference type="ARBA" id="ARBA00022741"/>
    </source>
</evidence>
<dbReference type="PRINTS" id="PR00344">
    <property type="entry name" value="BCTRLSENSOR"/>
</dbReference>
<dbReference type="InterPro" id="IPR003594">
    <property type="entry name" value="HATPase_dom"/>
</dbReference>
<keyword evidence="8" id="KW-0067">ATP-binding</keyword>
<dbReference type="EC" id="2.7.13.3" evidence="3"/>
<dbReference type="InterPro" id="IPR005467">
    <property type="entry name" value="His_kinase_dom"/>
</dbReference>
<dbReference type="InterPro" id="IPR004358">
    <property type="entry name" value="Sig_transdc_His_kin-like_C"/>
</dbReference>
<feature type="domain" description="Histidine kinase" evidence="11">
    <location>
        <begin position="246"/>
        <end position="450"/>
    </location>
</feature>
<dbReference type="AlphaFoldDB" id="A0A6H1WTK0"/>
<accession>A0A6H1WTK0</accession>
<evidence type="ECO:0000313" key="13">
    <source>
        <dbReference type="EMBL" id="QJA06537.1"/>
    </source>
</evidence>
<keyword evidence="10" id="KW-0812">Transmembrane</keyword>
<dbReference type="PANTHER" id="PTHR43065">
    <property type="entry name" value="SENSOR HISTIDINE KINASE"/>
    <property type="match status" value="1"/>
</dbReference>
<keyword evidence="14" id="KW-1185">Reference proteome</keyword>
<evidence type="ECO:0000256" key="5">
    <source>
        <dbReference type="ARBA" id="ARBA00022679"/>
    </source>
</evidence>
<evidence type="ECO:0000313" key="14">
    <source>
        <dbReference type="Proteomes" id="UP000501253"/>
    </source>
</evidence>
<dbReference type="SUPFAM" id="SSF158472">
    <property type="entry name" value="HAMP domain-like"/>
    <property type="match status" value="1"/>
</dbReference>
<dbReference type="InterPro" id="IPR036097">
    <property type="entry name" value="HisK_dim/P_sf"/>
</dbReference>
<evidence type="ECO:0000259" key="12">
    <source>
        <dbReference type="PROSITE" id="PS50885"/>
    </source>
</evidence>
<evidence type="ECO:0000256" key="7">
    <source>
        <dbReference type="ARBA" id="ARBA00022777"/>
    </source>
</evidence>
<evidence type="ECO:0000256" key="3">
    <source>
        <dbReference type="ARBA" id="ARBA00012438"/>
    </source>
</evidence>
<dbReference type="Pfam" id="PF00512">
    <property type="entry name" value="HisKA"/>
    <property type="match status" value="1"/>
</dbReference>
<dbReference type="Gene3D" id="3.30.565.10">
    <property type="entry name" value="Histidine kinase-like ATPase, C-terminal domain"/>
    <property type="match status" value="1"/>
</dbReference>
<feature type="transmembrane region" description="Helical" evidence="10">
    <location>
        <begin position="150"/>
        <end position="169"/>
    </location>
</feature>